<feature type="chain" id="PRO_5031267065" evidence="1">
    <location>
        <begin position="31"/>
        <end position="167"/>
    </location>
</feature>
<proteinExistence type="predicted"/>
<dbReference type="Proteomes" id="UP000575083">
    <property type="component" value="Unassembled WGS sequence"/>
</dbReference>
<comment type="caution">
    <text evidence="2">The sequence shown here is derived from an EMBL/GenBank/DDBJ whole genome shotgun (WGS) entry which is preliminary data.</text>
</comment>
<evidence type="ECO:0000313" key="2">
    <source>
        <dbReference type="EMBL" id="MBB6562177.1"/>
    </source>
</evidence>
<keyword evidence="1" id="KW-0732">Signal</keyword>
<sequence>MNLATTTPRPIHLIALAGMALALALPAAWAQQPPPKLSKSYYERVDELQDRVNEGKLAEVAGTIVPTTERKTFEVDKLNDDQTWWQYEDDTTFIHMENSTGQTIAGVVLAFWIDSCQEKKQPPNIVHVLLKKPLRRNAQAVVVIPPSKLLHTKNEVSCLSVRGAWGG</sequence>
<reference evidence="2 3" key="1">
    <citation type="submission" date="2020-08" db="EMBL/GenBank/DDBJ databases">
        <title>Functional genomics of gut bacteria from endangered species of beetles.</title>
        <authorList>
            <person name="Carlos-Shanley C."/>
        </authorList>
    </citation>
    <scope>NUCLEOTIDE SEQUENCE [LARGE SCALE GENOMIC DNA]</scope>
    <source>
        <strain evidence="2 3">S00198</strain>
    </source>
</reference>
<gene>
    <name evidence="2" type="ORF">HNP48_004886</name>
</gene>
<evidence type="ECO:0000256" key="1">
    <source>
        <dbReference type="SAM" id="SignalP"/>
    </source>
</evidence>
<organism evidence="2 3">
    <name type="scientific">Acidovorax soli</name>
    <dbReference type="NCBI Taxonomy" id="592050"/>
    <lineage>
        <taxon>Bacteria</taxon>
        <taxon>Pseudomonadati</taxon>
        <taxon>Pseudomonadota</taxon>
        <taxon>Betaproteobacteria</taxon>
        <taxon>Burkholderiales</taxon>
        <taxon>Comamonadaceae</taxon>
        <taxon>Acidovorax</taxon>
    </lineage>
</organism>
<dbReference type="EMBL" id="JACHLK010000011">
    <property type="protein sequence ID" value="MBB6562177.1"/>
    <property type="molecule type" value="Genomic_DNA"/>
</dbReference>
<name>A0A7X0PIG9_9BURK</name>
<dbReference type="AlphaFoldDB" id="A0A7X0PIG9"/>
<protein>
    <submittedName>
        <fullName evidence="2">Uncharacterized protein</fullName>
    </submittedName>
</protein>
<evidence type="ECO:0000313" key="3">
    <source>
        <dbReference type="Proteomes" id="UP000575083"/>
    </source>
</evidence>
<accession>A0A7X0PIG9</accession>
<dbReference type="RefSeq" id="WP_184861928.1">
    <property type="nucleotide sequence ID" value="NZ_JACHLK010000011.1"/>
</dbReference>
<feature type="signal peptide" evidence="1">
    <location>
        <begin position="1"/>
        <end position="30"/>
    </location>
</feature>
<keyword evidence="3" id="KW-1185">Reference proteome</keyword>